<feature type="active site" description="Proton donor" evidence="8">
    <location>
        <position position="451"/>
    </location>
</feature>
<dbReference type="Pfam" id="PF16363">
    <property type="entry name" value="GDP_Man_Dehyd"/>
    <property type="match status" value="1"/>
</dbReference>
<evidence type="ECO:0000259" key="10">
    <source>
        <dbReference type="Pfam" id="PF16363"/>
    </source>
</evidence>
<dbReference type="eggNOG" id="COG1088">
    <property type="taxonomic scope" value="Bacteria"/>
</dbReference>
<dbReference type="InterPro" id="IPR014710">
    <property type="entry name" value="RmlC-like_jellyroll"/>
</dbReference>
<feature type="domain" description="NAD(P)-binding" evidence="10">
    <location>
        <begin position="4"/>
        <end position="316"/>
    </location>
</feature>
<sequence>MRVLVTGGCGFIGHHFVKFALNHPSKQYEFIENIDNLSYSAINDPLGDEFFQMDICEQKTILNHLRTRRIDTVVHFAAHTHVDRSIQDAHPFLQNNVYGTHDLLDVCKQHIDETGHKLRFVYISTDEVYGSLNPMEKPSLETDAIKPTNPYSASKAAAEHFVQAWTKTYSLPAIITRSCNNYGSGQHCEKLIPKIINNALNWKPIPIYGNGLASREWLHVQDHCEAIHALLTSDIEFSGQIYNITSSESFTNIEVANLICEHMDQLVPHKNGSYKQLIEFVDDRPGHDMRYAINSNKLKAQTGWTAKKSFQDSIDELIQSERERAEALPHKALPQARRIEHKSFPDQRGSVSPRIFSSYDKQAGAHLVQENLTHSFQGVIRGLHFQRNKPQAKLIEVLDGEILDVVLDIRPHSQSFGKCEYFNLKQGQSIIVPAGYAHGYLTISSESYVMYKLSEFWDPLDQYTILYNDKDLGINWTKYMMPNEFILSQNDIEGLTWSEFLKTI</sequence>
<evidence type="ECO:0000256" key="4">
    <source>
        <dbReference type="ARBA" id="ARBA00019595"/>
    </source>
</evidence>
<evidence type="ECO:0000256" key="1">
    <source>
        <dbReference type="ARBA" id="ARBA00001298"/>
    </source>
</evidence>
<dbReference type="EMBL" id="CP003059">
    <property type="protein sequence ID" value="AEP35855.1"/>
    <property type="molecule type" value="Genomic_DNA"/>
</dbReference>
<evidence type="ECO:0000256" key="5">
    <source>
        <dbReference type="ARBA" id="ARBA00029758"/>
    </source>
</evidence>
<reference key="1">
    <citation type="submission" date="2011-09" db="EMBL/GenBank/DDBJ databases">
        <title>Genomic characterization of the Taylorella genus.</title>
        <authorList>
            <person name="Hebert L."/>
            <person name="Moumen B."/>
            <person name="Pons N."/>
            <person name="Duquesne F."/>
            <person name="Breuil M.-F."/>
            <person name="Goux D."/>
            <person name="Batto J.-M."/>
            <person name="Renault P."/>
            <person name="Laugier C."/>
            <person name="Petry S."/>
        </authorList>
    </citation>
    <scope>NUCLEOTIDE SEQUENCE</scope>
    <source>
        <strain>MCE3</strain>
    </source>
</reference>
<dbReference type="KEGG" id="tas:TASI_0064"/>
<evidence type="ECO:0000256" key="7">
    <source>
        <dbReference type="ARBA" id="ARBA00033311"/>
    </source>
</evidence>
<feature type="site" description="Participates in a stacking interaction with the thymidine ring of dTDP-4-oxo-6-deoxyglucose" evidence="9">
    <location>
        <position position="457"/>
    </location>
</feature>
<protein>
    <recommendedName>
        <fullName evidence="4">dTDP-4-dehydrorhamnose 3,5-epimerase</fullName>
        <ecNumber evidence="3">5.1.3.13</ecNumber>
    </recommendedName>
    <alternativeName>
        <fullName evidence="6">Thymidine diphospho-4-keto-rhamnose 3,5-epimerase</fullName>
    </alternativeName>
    <alternativeName>
        <fullName evidence="5">dTDP-4-keto-6-deoxyglucose 3,5-epimerase</fullName>
    </alternativeName>
    <alternativeName>
        <fullName evidence="7">dTDP-6-deoxy-D-xylo-4-hexulose 3,5-epimerase</fullName>
    </alternativeName>
</protein>
<dbReference type="SUPFAM" id="SSF51735">
    <property type="entry name" value="NAD(P)-binding Rossmann-fold domains"/>
    <property type="match status" value="1"/>
</dbReference>
<dbReference type="Gene3D" id="2.60.120.10">
    <property type="entry name" value="Jelly Rolls"/>
    <property type="match status" value="1"/>
</dbReference>
<dbReference type="PANTHER" id="PTHR43000">
    <property type="entry name" value="DTDP-D-GLUCOSE 4,6-DEHYDRATASE-RELATED"/>
    <property type="match status" value="1"/>
</dbReference>
<reference evidence="11 12" key="2">
    <citation type="journal article" date="2012" name="PLoS ONE">
        <title>Genomic characterization of the taylorella genus.</title>
        <authorList>
            <person name="Hebert L."/>
            <person name="Moumen B."/>
            <person name="Pons N."/>
            <person name="Duquesne F."/>
            <person name="Breuil M.F."/>
            <person name="Goux D."/>
            <person name="Batto J.M."/>
            <person name="Laugier C."/>
            <person name="Renault P."/>
            <person name="Petry S."/>
        </authorList>
    </citation>
    <scope>NUCLEOTIDE SEQUENCE [LARGE SCALE GENOMIC DNA]</scope>
    <source>
        <strain evidence="11 12">MCE3</strain>
    </source>
</reference>
<proteinExistence type="predicted"/>
<comment type="catalytic activity">
    <reaction evidence="1">
        <text>dTDP-4-dehydro-6-deoxy-alpha-D-glucose = dTDP-4-dehydro-beta-L-rhamnose</text>
        <dbReference type="Rhea" id="RHEA:16969"/>
        <dbReference type="ChEBI" id="CHEBI:57649"/>
        <dbReference type="ChEBI" id="CHEBI:62830"/>
        <dbReference type="EC" id="5.1.3.13"/>
    </reaction>
</comment>
<feature type="active site" description="Proton acceptor" evidence="8">
    <location>
        <position position="384"/>
    </location>
</feature>
<dbReference type="InterPro" id="IPR016040">
    <property type="entry name" value="NAD(P)-bd_dom"/>
</dbReference>
<dbReference type="HOGENOM" id="CLU_546196_0_0_4"/>
<dbReference type="InterPro" id="IPR000888">
    <property type="entry name" value="RmlC-like"/>
</dbReference>
<dbReference type="STRING" id="1008459.TASI_0064"/>
<organism evidence="11 12">
    <name type="scientific">Taylorella asinigenitalis (strain MCE3)</name>
    <dbReference type="NCBI Taxonomy" id="1008459"/>
    <lineage>
        <taxon>Bacteria</taxon>
        <taxon>Pseudomonadati</taxon>
        <taxon>Pseudomonadota</taxon>
        <taxon>Betaproteobacteria</taxon>
        <taxon>Burkholderiales</taxon>
        <taxon>Alcaligenaceae</taxon>
        <taxon>Taylorella</taxon>
    </lineage>
</organism>
<comment type="function">
    <text evidence="2">Catalyzes the epimerization of the C3' and C5'positions of dTDP-6-deoxy-D-xylo-4-hexulose, forming dTDP-6-deoxy-L-lyxo-4-hexulose.</text>
</comment>
<dbReference type="Proteomes" id="UP000009284">
    <property type="component" value="Chromosome"/>
</dbReference>
<dbReference type="eggNOG" id="COG1898">
    <property type="taxonomic scope" value="Bacteria"/>
</dbReference>
<dbReference type="SUPFAM" id="SSF51182">
    <property type="entry name" value="RmlC-like cupins"/>
    <property type="match status" value="1"/>
</dbReference>
<dbReference type="EC" id="5.1.3.13" evidence="3"/>
<name>G4QD38_TAYAM</name>
<evidence type="ECO:0000256" key="2">
    <source>
        <dbReference type="ARBA" id="ARBA00001997"/>
    </source>
</evidence>
<keyword evidence="12" id="KW-1185">Reference proteome</keyword>
<dbReference type="Pfam" id="PF00908">
    <property type="entry name" value="dTDP_sugar_isom"/>
    <property type="match status" value="1"/>
</dbReference>
<dbReference type="RefSeq" id="WP_014110754.1">
    <property type="nucleotide sequence ID" value="NC_016043.1"/>
</dbReference>
<keyword evidence="11" id="KW-0456">Lyase</keyword>
<evidence type="ECO:0000313" key="12">
    <source>
        <dbReference type="Proteomes" id="UP000009284"/>
    </source>
</evidence>
<evidence type="ECO:0000313" key="11">
    <source>
        <dbReference type="EMBL" id="AEP35855.1"/>
    </source>
</evidence>
<gene>
    <name evidence="11" type="ordered locus">TASI_0064</name>
</gene>
<dbReference type="GO" id="GO:0016829">
    <property type="term" value="F:lyase activity"/>
    <property type="evidence" value="ECO:0007669"/>
    <property type="project" value="UniProtKB-KW"/>
</dbReference>
<dbReference type="InterPro" id="IPR011051">
    <property type="entry name" value="RmlC_Cupin_sf"/>
</dbReference>
<dbReference type="Gene3D" id="3.40.50.720">
    <property type="entry name" value="NAD(P)-binding Rossmann-like Domain"/>
    <property type="match status" value="1"/>
</dbReference>
<evidence type="ECO:0000256" key="8">
    <source>
        <dbReference type="PIRSR" id="PIRSR600888-1"/>
    </source>
</evidence>
<dbReference type="Gene3D" id="3.90.25.10">
    <property type="entry name" value="UDP-galactose 4-epimerase, domain 1"/>
    <property type="match status" value="1"/>
</dbReference>
<dbReference type="GO" id="GO:0008830">
    <property type="term" value="F:dTDP-4-dehydrorhamnose 3,5-epimerase activity"/>
    <property type="evidence" value="ECO:0007669"/>
    <property type="project" value="UniProtKB-EC"/>
</dbReference>
<dbReference type="InterPro" id="IPR036291">
    <property type="entry name" value="NAD(P)-bd_dom_sf"/>
</dbReference>
<evidence type="ECO:0000256" key="6">
    <source>
        <dbReference type="ARBA" id="ARBA00031424"/>
    </source>
</evidence>
<dbReference type="OrthoDB" id="9803010at2"/>
<dbReference type="AlphaFoldDB" id="G4QD38"/>
<evidence type="ECO:0000256" key="3">
    <source>
        <dbReference type="ARBA" id="ARBA00012098"/>
    </source>
</evidence>
<accession>G4QD38</accession>
<evidence type="ECO:0000256" key="9">
    <source>
        <dbReference type="PIRSR" id="PIRSR600888-3"/>
    </source>
</evidence>